<evidence type="ECO:0000256" key="8">
    <source>
        <dbReference type="SAM" id="Phobius"/>
    </source>
</evidence>
<feature type="transmembrane region" description="Helical" evidence="8">
    <location>
        <begin position="21"/>
        <end position="41"/>
    </location>
</feature>
<comment type="similarity">
    <text evidence="2">Belongs to the ABC-2 integral membrane protein family.</text>
</comment>
<name>A0ABW2UZI8_9BACL</name>
<dbReference type="InterPro" id="IPR051449">
    <property type="entry name" value="ABC-2_transporter_component"/>
</dbReference>
<evidence type="ECO:0000313" key="11">
    <source>
        <dbReference type="Proteomes" id="UP001596528"/>
    </source>
</evidence>
<keyword evidence="7 8" id="KW-0472">Membrane</keyword>
<evidence type="ECO:0000256" key="5">
    <source>
        <dbReference type="ARBA" id="ARBA00022692"/>
    </source>
</evidence>
<reference evidence="11" key="1">
    <citation type="journal article" date="2019" name="Int. J. Syst. Evol. Microbiol.">
        <title>The Global Catalogue of Microorganisms (GCM) 10K type strain sequencing project: providing services to taxonomists for standard genome sequencing and annotation.</title>
        <authorList>
            <consortium name="The Broad Institute Genomics Platform"/>
            <consortium name="The Broad Institute Genome Sequencing Center for Infectious Disease"/>
            <person name="Wu L."/>
            <person name="Ma J."/>
        </authorList>
    </citation>
    <scope>NUCLEOTIDE SEQUENCE [LARGE SCALE GENOMIC DNA]</scope>
    <source>
        <strain evidence="11">JCM 18657</strain>
    </source>
</reference>
<dbReference type="InterPro" id="IPR013525">
    <property type="entry name" value="ABC2_TM"/>
</dbReference>
<feature type="domain" description="ABC transmembrane type-2" evidence="9">
    <location>
        <begin position="158"/>
        <end position="384"/>
    </location>
</feature>
<dbReference type="PANTHER" id="PTHR30294:SF45">
    <property type="entry name" value="LINEARMYCIN RESISTANCE PERMEASE PROTEIN LNRN"/>
    <property type="match status" value="1"/>
</dbReference>
<dbReference type="Pfam" id="PF12698">
    <property type="entry name" value="ABC2_membrane_3"/>
    <property type="match status" value="1"/>
</dbReference>
<evidence type="ECO:0000313" key="10">
    <source>
        <dbReference type="EMBL" id="MFC7748496.1"/>
    </source>
</evidence>
<feature type="transmembrane region" description="Helical" evidence="8">
    <location>
        <begin position="269"/>
        <end position="294"/>
    </location>
</feature>
<proteinExistence type="inferred from homology"/>
<keyword evidence="3" id="KW-0813">Transport</keyword>
<feature type="transmembrane region" description="Helical" evidence="8">
    <location>
        <begin position="194"/>
        <end position="215"/>
    </location>
</feature>
<dbReference type="RefSeq" id="WP_138789033.1">
    <property type="nucleotide sequence ID" value="NZ_JBHTGQ010000002.1"/>
</dbReference>
<evidence type="ECO:0000256" key="2">
    <source>
        <dbReference type="ARBA" id="ARBA00007783"/>
    </source>
</evidence>
<evidence type="ECO:0000256" key="1">
    <source>
        <dbReference type="ARBA" id="ARBA00004651"/>
    </source>
</evidence>
<accession>A0ABW2UZI8</accession>
<evidence type="ECO:0000256" key="3">
    <source>
        <dbReference type="ARBA" id="ARBA00022448"/>
    </source>
</evidence>
<dbReference type="Gene3D" id="3.40.1710.10">
    <property type="entry name" value="abc type-2 transporter like domain"/>
    <property type="match status" value="1"/>
</dbReference>
<dbReference type="EMBL" id="JBHTGQ010000002">
    <property type="protein sequence ID" value="MFC7748496.1"/>
    <property type="molecule type" value="Genomic_DNA"/>
</dbReference>
<gene>
    <name evidence="10" type="ORF">ACFQWB_00865</name>
</gene>
<feature type="transmembrane region" description="Helical" evidence="8">
    <location>
        <begin position="359"/>
        <end position="381"/>
    </location>
</feature>
<evidence type="ECO:0000256" key="4">
    <source>
        <dbReference type="ARBA" id="ARBA00022475"/>
    </source>
</evidence>
<dbReference type="InterPro" id="IPR047817">
    <property type="entry name" value="ABC2_TM_bact-type"/>
</dbReference>
<keyword evidence="5 8" id="KW-0812">Transmembrane</keyword>
<keyword evidence="11" id="KW-1185">Reference proteome</keyword>
<evidence type="ECO:0000256" key="6">
    <source>
        <dbReference type="ARBA" id="ARBA00022989"/>
    </source>
</evidence>
<feature type="transmembrane region" description="Helical" evidence="8">
    <location>
        <begin position="236"/>
        <end position="263"/>
    </location>
</feature>
<evidence type="ECO:0000256" key="7">
    <source>
        <dbReference type="ARBA" id="ARBA00023136"/>
    </source>
</evidence>
<keyword evidence="6 8" id="KW-1133">Transmembrane helix</keyword>
<comment type="subcellular location">
    <subcellularLocation>
        <location evidence="1">Cell membrane</location>
        <topology evidence="1">Multi-pass membrane protein</topology>
    </subcellularLocation>
</comment>
<sequence length="388" mass="41104">MRSWPIAAMLIRRSIGSRRGLLVNLLVPAAVLGLVVGLFGASENNPAVIAVHNADQGLLGSYIADSLSRDGKYDLRAAEADSDADAAESLRQAVRNGEADAAVYVPADFTERLLAGERPQALVYRQSEQLWNAALLAALQSEAARLDSVVNLVRERHGAPKAEDLAPLLAQMSVERVSAREADLKLGLVVSNPTVIGVMLMFVMLLANQTIVYVLEDRIHRTMARMYAAPVRSADIAAGNFVGSMLVGAMQLVIGLIVMRYVFGYTVGGVPFVSLLLVAACFLFGAVGLASALAGLVRNTNQLGQLNTLAVTLTCMLGGCFWPLSITPEFMQKLANLTPQKWALDAIDRLSSGAGLPDIALHLAILLLFGAVSLAFGAASLQPGRSAA</sequence>
<comment type="caution">
    <text evidence="10">The sequence shown here is derived from an EMBL/GenBank/DDBJ whole genome shotgun (WGS) entry which is preliminary data.</text>
</comment>
<evidence type="ECO:0000259" key="9">
    <source>
        <dbReference type="PROSITE" id="PS51012"/>
    </source>
</evidence>
<dbReference type="Proteomes" id="UP001596528">
    <property type="component" value="Unassembled WGS sequence"/>
</dbReference>
<organism evidence="10 11">
    <name type="scientific">Paenibacillus thermoaerophilus</name>
    <dbReference type="NCBI Taxonomy" id="1215385"/>
    <lineage>
        <taxon>Bacteria</taxon>
        <taxon>Bacillati</taxon>
        <taxon>Bacillota</taxon>
        <taxon>Bacilli</taxon>
        <taxon>Bacillales</taxon>
        <taxon>Paenibacillaceae</taxon>
        <taxon>Paenibacillus</taxon>
    </lineage>
</organism>
<dbReference type="PANTHER" id="PTHR30294">
    <property type="entry name" value="MEMBRANE COMPONENT OF ABC TRANSPORTER YHHJ-RELATED"/>
    <property type="match status" value="1"/>
</dbReference>
<dbReference type="PROSITE" id="PS51012">
    <property type="entry name" value="ABC_TM2"/>
    <property type="match status" value="1"/>
</dbReference>
<keyword evidence="4" id="KW-1003">Cell membrane</keyword>
<protein>
    <submittedName>
        <fullName evidence="10">ABC transporter permease</fullName>
    </submittedName>
</protein>
<feature type="transmembrane region" description="Helical" evidence="8">
    <location>
        <begin position="306"/>
        <end position="324"/>
    </location>
</feature>